<feature type="transmembrane region" description="Helical" evidence="2">
    <location>
        <begin position="68"/>
        <end position="90"/>
    </location>
</feature>
<evidence type="ECO:0000256" key="1">
    <source>
        <dbReference type="SAM" id="MobiDB-lite"/>
    </source>
</evidence>
<feature type="transmembrane region" description="Helical" evidence="2">
    <location>
        <begin position="188"/>
        <end position="208"/>
    </location>
</feature>
<accession>A0ABX7Y4U4</accession>
<feature type="transmembrane region" description="Helical" evidence="2">
    <location>
        <begin position="228"/>
        <end position="248"/>
    </location>
</feature>
<dbReference type="InterPro" id="IPR008535">
    <property type="entry name" value="DUF817"/>
</dbReference>
<sequence length="280" mass="31310">MLQLLRFAWIELTCCAFAIVIFAGLGVSGLVWNAWDIPVARYDVLLGYVLVVQVLFVAAGLETWRELLVICAFHLIGLALEVFKVSAGSWSYPEPGLLRIAGVPVFSGFMYAAVGSYICQAFRRLDLRVTKYRWLPVTLFGAAAYLNFYTHHFIGDLRWWIAAGMILTTWGTWVYFTVGPKRYRMPLALSFLLIGGALWVAENAATFLGAWKYPDQLAAWQLVHVGKLGSWALLVVLSFVLVTGVKAYEGTLYGDRPSRIETTPNPGDRCPEFNRPDEAV</sequence>
<feature type="transmembrane region" description="Helical" evidence="2">
    <location>
        <begin position="44"/>
        <end position="61"/>
    </location>
</feature>
<keyword evidence="2" id="KW-0472">Membrane</keyword>
<keyword evidence="4" id="KW-1185">Reference proteome</keyword>
<dbReference type="Pfam" id="PF05675">
    <property type="entry name" value="DUF817"/>
    <property type="match status" value="1"/>
</dbReference>
<name>A0ABX7Y4U4_9ACTN</name>
<evidence type="ECO:0000313" key="3">
    <source>
        <dbReference type="EMBL" id="QUC07856.1"/>
    </source>
</evidence>
<dbReference type="EMBL" id="CP072384">
    <property type="protein sequence ID" value="QUC07856.1"/>
    <property type="molecule type" value="Genomic_DNA"/>
</dbReference>
<dbReference type="PIRSF" id="PIRSF009141">
    <property type="entry name" value="UCP009141"/>
    <property type="match status" value="1"/>
</dbReference>
<evidence type="ECO:0000313" key="4">
    <source>
        <dbReference type="Proteomes" id="UP000678513"/>
    </source>
</evidence>
<feature type="transmembrane region" description="Helical" evidence="2">
    <location>
        <begin position="96"/>
        <end position="120"/>
    </location>
</feature>
<organism evidence="3 4">
    <name type="scientific">Arachnia rubra</name>
    <dbReference type="NCBI Taxonomy" id="1547448"/>
    <lineage>
        <taxon>Bacteria</taxon>
        <taxon>Bacillati</taxon>
        <taxon>Actinomycetota</taxon>
        <taxon>Actinomycetes</taxon>
        <taxon>Propionibacteriales</taxon>
        <taxon>Propionibacteriaceae</taxon>
        <taxon>Arachnia</taxon>
    </lineage>
</organism>
<feature type="compositionally biased region" description="Basic and acidic residues" evidence="1">
    <location>
        <begin position="269"/>
        <end position="280"/>
    </location>
</feature>
<dbReference type="Proteomes" id="UP000678513">
    <property type="component" value="Chromosome"/>
</dbReference>
<reference evidence="3 4" key="1">
    <citation type="submission" date="2021-03" db="EMBL/GenBank/DDBJ databases">
        <title>Human Oral Microbial Genomes.</title>
        <authorList>
            <person name="Johnston C.D."/>
            <person name="Chen T."/>
            <person name="Dewhirst F.E."/>
        </authorList>
    </citation>
    <scope>NUCLEOTIDE SEQUENCE [LARGE SCALE GENOMIC DNA]</scope>
    <source>
        <strain evidence="3 4">DSMZ 100122</strain>
    </source>
</reference>
<feature type="region of interest" description="Disordered" evidence="1">
    <location>
        <begin position="258"/>
        <end position="280"/>
    </location>
</feature>
<proteinExistence type="predicted"/>
<keyword evidence="2" id="KW-1133">Transmembrane helix</keyword>
<gene>
    <name evidence="3" type="ORF">J5A65_13195</name>
</gene>
<evidence type="ECO:0000256" key="2">
    <source>
        <dbReference type="SAM" id="Phobius"/>
    </source>
</evidence>
<feature type="transmembrane region" description="Helical" evidence="2">
    <location>
        <begin position="157"/>
        <end position="176"/>
    </location>
</feature>
<keyword evidence="2" id="KW-0812">Transmembrane</keyword>
<protein>
    <submittedName>
        <fullName evidence="3">DUF817 domain-containing protein</fullName>
    </submittedName>
</protein>
<feature type="transmembrane region" description="Helical" evidence="2">
    <location>
        <begin position="132"/>
        <end position="151"/>
    </location>
</feature>
<dbReference type="RefSeq" id="WP_212322918.1">
    <property type="nucleotide sequence ID" value="NZ_AP024463.1"/>
</dbReference>
<feature type="transmembrane region" description="Helical" evidence="2">
    <location>
        <begin position="7"/>
        <end position="32"/>
    </location>
</feature>